<dbReference type="GO" id="GO:0005524">
    <property type="term" value="F:ATP binding"/>
    <property type="evidence" value="ECO:0007669"/>
    <property type="project" value="InterPro"/>
</dbReference>
<dbReference type="PANTHER" id="PTHR23076">
    <property type="entry name" value="METALLOPROTEASE M41 FTSH"/>
    <property type="match status" value="1"/>
</dbReference>
<protein>
    <submittedName>
        <fullName evidence="2">AAA family ATPase</fullName>
    </submittedName>
</protein>
<geneLocation type="plasmid" evidence="2 3">
    <name>unnamed5</name>
</geneLocation>
<dbReference type="Gene3D" id="3.40.50.300">
    <property type="entry name" value="P-loop containing nucleotide triphosphate hydrolases"/>
    <property type="match status" value="1"/>
</dbReference>
<gene>
    <name evidence="2" type="ORF">GR316_13715</name>
</gene>
<dbReference type="SUPFAM" id="SSF140990">
    <property type="entry name" value="FtsH protease domain-like"/>
    <property type="match status" value="1"/>
</dbReference>
<proteinExistence type="predicted"/>
<dbReference type="Pfam" id="PF00004">
    <property type="entry name" value="AAA"/>
    <property type="match status" value="1"/>
</dbReference>
<organism evidence="2 3">
    <name type="scientific">Falsirhodobacter algicola</name>
    <dbReference type="NCBI Taxonomy" id="2692330"/>
    <lineage>
        <taxon>Bacteria</taxon>
        <taxon>Pseudomonadati</taxon>
        <taxon>Pseudomonadota</taxon>
        <taxon>Alphaproteobacteria</taxon>
        <taxon>Rhodobacterales</taxon>
        <taxon>Paracoccaceae</taxon>
        <taxon>Falsirhodobacter</taxon>
    </lineage>
</organism>
<dbReference type="Proteomes" id="UP000679284">
    <property type="component" value="Plasmid unnamed5"/>
</dbReference>
<name>A0A8J8MW45_9RHOB</name>
<dbReference type="EMBL" id="CP047294">
    <property type="protein sequence ID" value="QUS37429.1"/>
    <property type="molecule type" value="Genomic_DNA"/>
</dbReference>
<dbReference type="AlphaFoldDB" id="A0A8J8MW45"/>
<dbReference type="GO" id="GO:0006508">
    <property type="term" value="P:proteolysis"/>
    <property type="evidence" value="ECO:0007669"/>
    <property type="project" value="InterPro"/>
</dbReference>
<evidence type="ECO:0000259" key="1">
    <source>
        <dbReference type="SMART" id="SM00382"/>
    </source>
</evidence>
<dbReference type="InterPro" id="IPR003959">
    <property type="entry name" value="ATPase_AAA_core"/>
</dbReference>
<dbReference type="KEGG" id="fap:GR316_13715"/>
<dbReference type="InterPro" id="IPR003593">
    <property type="entry name" value="AAA+_ATPase"/>
</dbReference>
<dbReference type="SUPFAM" id="SSF52540">
    <property type="entry name" value="P-loop containing nucleoside triphosphate hydrolases"/>
    <property type="match status" value="1"/>
</dbReference>
<keyword evidence="2" id="KW-0614">Plasmid</keyword>
<dbReference type="PANTHER" id="PTHR23076:SF97">
    <property type="entry name" value="ATP-DEPENDENT ZINC METALLOPROTEASE YME1L1"/>
    <property type="match status" value="1"/>
</dbReference>
<sequence length="696" mass="74789">MLLATAELAFASVDPDLDVRKPAAHLPGIHEGVEVLCDEARARFCQGPVGAGFGVLRQDRRPDPAKLYFALTLAEMIGTEANARRMLQPGAISIIGSELDQHSFELELTRILWAVASATPLPPGVSKPFSFVCNPEKLQVSDLVSDDLPIVVLANPRSAPPMITQLDPLIISDVLPSRERVAWMIAWCYPRVGSHPPAMSIVQRYLPDDDHLRRLTPAQIIAAMRARTASRAIRTLNRVCRPRATASDTPPLTAIAGLGEAKDLALQIVQDLRDWARSSLSATEICRGILLYGAPGTGKTTLARALAAEAGIGFFSASYAIWQRSGEGHIGAFLKAMHATFEAAANAAPSILFIDEIDAFGSRSTRDDHGASYYKRIISGLLEELDGIAGRDGVVVIAACNHLERIDPAIIRAGRFDRRIQIMPPSPAELAVILRQHLGSDLPDADLMALAALAVGKTGADCAAALRTARTSARAARRNLEESDLRSALLGDQTRFPDNLRWRIAVHELGHFIAAMALDLGEPVGIRLASRQGIFVMDPRPVEPCAPALHALRVKDLAGREAEKLILGDVSAGAGGGTESDLAKVMQSLMHEEFALGLGATGPLWLTAEPDPTAFFDLPATIQTRIRERIAAAERDAQVILHANVDLLDEMAALLAEHQVMDARQLAEYAKQVVVPTLSSDGEADRTAAPLIVAGK</sequence>
<dbReference type="SMART" id="SM00382">
    <property type="entry name" value="AAA"/>
    <property type="match status" value="1"/>
</dbReference>
<dbReference type="RefSeq" id="WP_211785627.1">
    <property type="nucleotide sequence ID" value="NZ_CP047294.1"/>
</dbReference>
<dbReference type="GO" id="GO:0016887">
    <property type="term" value="F:ATP hydrolysis activity"/>
    <property type="evidence" value="ECO:0007669"/>
    <property type="project" value="InterPro"/>
</dbReference>
<evidence type="ECO:0000313" key="2">
    <source>
        <dbReference type="EMBL" id="QUS37429.1"/>
    </source>
</evidence>
<keyword evidence="3" id="KW-1185">Reference proteome</keyword>
<dbReference type="Gene3D" id="1.10.8.60">
    <property type="match status" value="1"/>
</dbReference>
<dbReference type="GO" id="GO:0004222">
    <property type="term" value="F:metalloendopeptidase activity"/>
    <property type="evidence" value="ECO:0007669"/>
    <property type="project" value="InterPro"/>
</dbReference>
<evidence type="ECO:0000313" key="3">
    <source>
        <dbReference type="Proteomes" id="UP000679284"/>
    </source>
</evidence>
<dbReference type="CDD" id="cd19481">
    <property type="entry name" value="RecA-like_protease"/>
    <property type="match status" value="1"/>
</dbReference>
<dbReference type="Gene3D" id="1.20.58.760">
    <property type="entry name" value="Peptidase M41"/>
    <property type="match status" value="1"/>
</dbReference>
<dbReference type="GO" id="GO:0004176">
    <property type="term" value="F:ATP-dependent peptidase activity"/>
    <property type="evidence" value="ECO:0007669"/>
    <property type="project" value="InterPro"/>
</dbReference>
<dbReference type="InterPro" id="IPR037219">
    <property type="entry name" value="Peptidase_M41-like"/>
</dbReference>
<reference evidence="2" key="1">
    <citation type="submission" date="2020-01" db="EMBL/GenBank/DDBJ databases">
        <authorList>
            <person name="Yang Y."/>
            <person name="Kwon Y.M."/>
        </authorList>
    </citation>
    <scope>NUCLEOTIDE SEQUENCE</scope>
    <source>
        <strain evidence="2">PG104</strain>
        <plasmid evidence="2">unnamed5</plasmid>
    </source>
</reference>
<dbReference type="InterPro" id="IPR027417">
    <property type="entry name" value="P-loop_NTPase"/>
</dbReference>
<feature type="domain" description="AAA+ ATPase" evidence="1">
    <location>
        <begin position="285"/>
        <end position="427"/>
    </location>
</feature>
<accession>A0A8J8MW45</accession>